<dbReference type="AlphaFoldDB" id="A0A8C5GW15"/>
<dbReference type="PANTHER" id="PTHR25465">
    <property type="entry name" value="B-BOX DOMAIN CONTAINING"/>
    <property type="match status" value="1"/>
</dbReference>
<feature type="domain" description="B box-type" evidence="8">
    <location>
        <begin position="145"/>
        <end position="191"/>
    </location>
</feature>
<dbReference type="InterPro" id="IPR027370">
    <property type="entry name" value="Znf-RING_euk"/>
</dbReference>
<dbReference type="SUPFAM" id="SSF57850">
    <property type="entry name" value="RING/U-box"/>
    <property type="match status" value="1"/>
</dbReference>
<dbReference type="PROSITE" id="PS50119">
    <property type="entry name" value="ZF_BBOX"/>
    <property type="match status" value="1"/>
</dbReference>
<reference evidence="9" key="3">
    <citation type="submission" date="2025-09" db="UniProtKB">
        <authorList>
            <consortium name="Ensembl"/>
        </authorList>
    </citation>
    <scope>IDENTIFICATION</scope>
</reference>
<evidence type="ECO:0000259" key="8">
    <source>
        <dbReference type="PROSITE" id="PS50119"/>
    </source>
</evidence>
<evidence type="ECO:0000313" key="10">
    <source>
        <dbReference type="Proteomes" id="UP000694680"/>
    </source>
</evidence>
<accession>A0A8C5GW15</accession>
<feature type="coiled-coil region" evidence="5">
    <location>
        <begin position="186"/>
        <end position="234"/>
    </location>
</feature>
<proteinExistence type="predicted"/>
<dbReference type="Ensembl" id="ENSGWIT00000039273.1">
    <property type="protein sequence ID" value="ENSGWIP00000036028.1"/>
    <property type="gene ID" value="ENSGWIG00000018603.1"/>
</dbReference>
<dbReference type="InterPro" id="IPR001841">
    <property type="entry name" value="Znf_RING"/>
</dbReference>
<organism evidence="9 10">
    <name type="scientific">Gouania willdenowi</name>
    <name type="common">Blunt-snouted clingfish</name>
    <name type="synonym">Lepadogaster willdenowi</name>
    <dbReference type="NCBI Taxonomy" id="441366"/>
    <lineage>
        <taxon>Eukaryota</taxon>
        <taxon>Metazoa</taxon>
        <taxon>Chordata</taxon>
        <taxon>Craniata</taxon>
        <taxon>Vertebrata</taxon>
        <taxon>Euteleostomi</taxon>
        <taxon>Actinopterygii</taxon>
        <taxon>Neopterygii</taxon>
        <taxon>Teleostei</taxon>
        <taxon>Neoteleostei</taxon>
        <taxon>Acanthomorphata</taxon>
        <taxon>Ovalentaria</taxon>
        <taxon>Blenniimorphae</taxon>
        <taxon>Blenniiformes</taxon>
        <taxon>Gobiesocoidei</taxon>
        <taxon>Gobiesocidae</taxon>
        <taxon>Gobiesocinae</taxon>
        <taxon>Gouania</taxon>
    </lineage>
</organism>
<sequence>MAAICKSLLEDVLRCPICLDVFKEPIQPPCRHSFCTTCILKAWEDKTMVHCPLCKQAYTEKPELTKNFELANIVEHVSNLSALSQVPLVLNCVLCTQNPPLPVKRVCLCCKKPCCETHIQTLLRQSCVAPRHLLVAHKDLTAWTCPTHQEYRSLYCEEEEVAVCPSCSTSRCTNQRHTVSDVGTKHKEIQANLRRQENKLRCQNQSIYEQLEKLESDQMQIKEAEVKLKRQLKEQHAEMCRTLNNIKQIQHMERKFSSYLMKTSEPIKQLKNKHKEGEHLLSSVQGFQKKAESLDIMKNTKPYQLRMNNSSAAPLLSTNSGQRKRKYSTDLLECSLENANTKDSPSLLNRRKRPRLRIQNPHSLSVCSTGVLPQNPQPGPEHSQAVVVESSSSSRTEYSSSEYSSTENSSTEISSSEYSSTENSSTEYSR</sequence>
<feature type="domain" description="RING-type" evidence="7">
    <location>
        <begin position="15"/>
        <end position="55"/>
    </location>
</feature>
<dbReference type="SMART" id="SM00184">
    <property type="entry name" value="RING"/>
    <property type="match status" value="1"/>
</dbReference>
<evidence type="ECO:0000256" key="6">
    <source>
        <dbReference type="SAM" id="MobiDB-lite"/>
    </source>
</evidence>
<reference evidence="9" key="1">
    <citation type="submission" date="2020-06" db="EMBL/GenBank/DDBJ databases">
        <authorList>
            <consortium name="Wellcome Sanger Institute Data Sharing"/>
        </authorList>
    </citation>
    <scope>NUCLEOTIDE SEQUENCE [LARGE SCALE GENOMIC DNA]</scope>
</reference>
<dbReference type="Gene3D" id="3.30.40.10">
    <property type="entry name" value="Zinc/RING finger domain, C3HC4 (zinc finger)"/>
    <property type="match status" value="1"/>
</dbReference>
<evidence type="ECO:0000256" key="1">
    <source>
        <dbReference type="ARBA" id="ARBA00022723"/>
    </source>
</evidence>
<keyword evidence="10" id="KW-1185">Reference proteome</keyword>
<evidence type="ECO:0000256" key="4">
    <source>
        <dbReference type="PROSITE-ProRule" id="PRU00024"/>
    </source>
</evidence>
<dbReference type="InterPro" id="IPR000315">
    <property type="entry name" value="Znf_B-box"/>
</dbReference>
<evidence type="ECO:0000259" key="7">
    <source>
        <dbReference type="PROSITE" id="PS50089"/>
    </source>
</evidence>
<evidence type="ECO:0000313" key="9">
    <source>
        <dbReference type="Ensembl" id="ENSGWIP00000036028.1"/>
    </source>
</evidence>
<feature type="region of interest" description="Disordered" evidence="6">
    <location>
        <begin position="340"/>
        <end position="430"/>
    </location>
</feature>
<keyword evidence="5" id="KW-0175">Coiled coil</keyword>
<feature type="compositionally biased region" description="Low complexity" evidence="6">
    <location>
        <begin position="389"/>
        <end position="430"/>
    </location>
</feature>
<keyword evidence="2 4" id="KW-0863">Zinc-finger</keyword>
<keyword evidence="1" id="KW-0479">Metal-binding</keyword>
<feature type="compositionally biased region" description="Polar residues" evidence="6">
    <location>
        <begin position="306"/>
        <end position="321"/>
    </location>
</feature>
<feature type="compositionally biased region" description="Polar residues" evidence="6">
    <location>
        <begin position="360"/>
        <end position="374"/>
    </location>
</feature>
<feature type="region of interest" description="Disordered" evidence="6">
    <location>
        <begin position="303"/>
        <end position="324"/>
    </location>
</feature>
<protein>
    <submittedName>
        <fullName evidence="9">Probable E3 ubiquitin-protein ligase TRIM8</fullName>
    </submittedName>
</protein>
<dbReference type="SUPFAM" id="SSF57845">
    <property type="entry name" value="B-box zinc-binding domain"/>
    <property type="match status" value="1"/>
</dbReference>
<dbReference type="Proteomes" id="UP000694680">
    <property type="component" value="Chromosome 12"/>
</dbReference>
<dbReference type="Gene3D" id="3.30.160.60">
    <property type="entry name" value="Classic Zinc Finger"/>
    <property type="match status" value="1"/>
</dbReference>
<dbReference type="InterPro" id="IPR013083">
    <property type="entry name" value="Znf_RING/FYVE/PHD"/>
</dbReference>
<reference evidence="9" key="2">
    <citation type="submission" date="2025-08" db="UniProtKB">
        <authorList>
            <consortium name="Ensembl"/>
        </authorList>
    </citation>
    <scope>IDENTIFICATION</scope>
</reference>
<dbReference type="Pfam" id="PF13445">
    <property type="entry name" value="zf-RING_UBOX"/>
    <property type="match status" value="1"/>
</dbReference>
<dbReference type="PROSITE" id="PS50089">
    <property type="entry name" value="ZF_RING_2"/>
    <property type="match status" value="1"/>
</dbReference>
<evidence type="ECO:0000256" key="2">
    <source>
        <dbReference type="ARBA" id="ARBA00022771"/>
    </source>
</evidence>
<dbReference type="PANTHER" id="PTHR25465:SF19">
    <property type="entry name" value="E3 UBIQUITIN-PROTEIN LIGASE TRIM8"/>
    <property type="match status" value="1"/>
</dbReference>
<dbReference type="InterPro" id="IPR051051">
    <property type="entry name" value="E3_ubiq-ligase_TRIM/RNF"/>
</dbReference>
<gene>
    <name evidence="9" type="primary">LOC114473370</name>
</gene>
<dbReference type="GO" id="GO:0008270">
    <property type="term" value="F:zinc ion binding"/>
    <property type="evidence" value="ECO:0007669"/>
    <property type="project" value="UniProtKB-KW"/>
</dbReference>
<dbReference type="InterPro" id="IPR017907">
    <property type="entry name" value="Znf_RING_CS"/>
</dbReference>
<dbReference type="PROSITE" id="PS00518">
    <property type="entry name" value="ZF_RING_1"/>
    <property type="match status" value="1"/>
</dbReference>
<evidence type="ECO:0000256" key="3">
    <source>
        <dbReference type="ARBA" id="ARBA00022833"/>
    </source>
</evidence>
<evidence type="ECO:0000256" key="5">
    <source>
        <dbReference type="SAM" id="Coils"/>
    </source>
</evidence>
<keyword evidence="3" id="KW-0862">Zinc</keyword>
<name>A0A8C5GW15_GOUWI</name>